<evidence type="ECO:0000259" key="3">
    <source>
        <dbReference type="PROSITE" id="PS50011"/>
    </source>
</evidence>
<dbReference type="GO" id="GO:0005524">
    <property type="term" value="F:ATP binding"/>
    <property type="evidence" value="ECO:0007669"/>
    <property type="project" value="InterPro"/>
</dbReference>
<gene>
    <name evidence="4" type="ORF">AB1Y20_006889</name>
</gene>
<dbReference type="EMBL" id="JBGBPQ010000015">
    <property type="protein sequence ID" value="KAL1510588.1"/>
    <property type="molecule type" value="Genomic_DNA"/>
</dbReference>
<feature type="region of interest" description="Disordered" evidence="2">
    <location>
        <begin position="1133"/>
        <end position="1154"/>
    </location>
</feature>
<keyword evidence="1" id="KW-0945">Host-virus interaction</keyword>
<feature type="compositionally biased region" description="Pro residues" evidence="2">
    <location>
        <begin position="493"/>
        <end position="505"/>
    </location>
</feature>
<accession>A0AB34IZA4</accession>
<keyword evidence="5" id="KW-1185">Reference proteome</keyword>
<dbReference type="Gene3D" id="1.10.510.10">
    <property type="entry name" value="Transferase(Phosphotransferase) domain 1"/>
    <property type="match status" value="1"/>
</dbReference>
<dbReference type="InterPro" id="IPR000719">
    <property type="entry name" value="Prot_kinase_dom"/>
</dbReference>
<feature type="region of interest" description="Disordered" evidence="2">
    <location>
        <begin position="866"/>
        <end position="885"/>
    </location>
</feature>
<dbReference type="PANTHER" id="PTHR13037:SF24">
    <property type="entry name" value="POLYCOMB PROTEIN PCL-RELATED"/>
    <property type="match status" value="1"/>
</dbReference>
<sequence>MRVRSLSRQFSSPRASVRFAIEVRSRAWFALMDDILRTLVAIKAHVSAHAAGFTTRRLLASLGGGQPRPPHFKRPSTQLTPKAPHLEVDRSRELLDAAATPRRVFVGRESAGGTEVAVAVIPQVALVPQQLRGRPLIEHLHLEVSMSRALADHCGFFTRALGLLESPPSLRQREHEVHLAFEITPALRPLPELLSTHGPLRSMTQLNVLSHWARQLLLALEAAHELGIVLRILRLAHVLVSDDGQRVKLGPSALADFALTDGSEVGGGRHILSANDLPPTDGPLSAALSASRSDGREWARASPSGASRVGASLPPPLAAGAEALSRSWAEDMLRRQEARPPALPEASLPPELLARTLLPGKAAVGMIGPSCDVWHVGALLFEMHSVVAHCDSLAVALHEAAPQILNTCLQPLPSHHLPPSRADAEGAFVDDLIDEIVREAADKPVCAPHVYDPFGDVQPAEDEKGSTPFAAPPTASQSDDEAPTYMELISPPSSRPPAPPPPPLPVTELEERTKQVHELLLACLQPHPDARPTIRSLLASPFIALDQTMMLAAKRDAAQHMRLALPSNLVERELCVPLRELQRLAAVSGKLPVHSFVHVVHAAFTCCSEPLRVMLAGGFWRLAKEKVGSFAVVADEKPKLAAEAAASRDLVAEVIERRDIIGCMRHLAINDFHDNAVLEGVDPKYARNEPRTQPVMVLARCLRQLISNADLDSSLLRPHCKFLLRQAKLCLDVGRGGACDAEVLVDLSLGNIQLRPGSAPPLSISSAPLALAFTRSWAAGPALHEDASPPAAAGAQAELADHAALYASAMERGSSSFHYYAGGALRRWSPALQSVLQQLLDSMLGGGGAGSFALPSLREIIATEEKAPSEEEVALDGAEDRPPHADAAEADGLTQGYLAELTNAQLSLKGLQGAGESSSMGRRRVRCSALAYFATLVQKPKALRLCIDIQLPQHASAALLDPEAEVRAAAFELFLCIAQLEPSDDPAEAAPSADLLYSCFAQHALMHKLVRPLHSPHEAKGVLDLAVRLLARLEARQDARVMEAMRRARAWHALVKLLPPARIDGERQLVNLHVRRIFESVARHGNPPALAYLWAHPPLLRALREQQLTLPAAPTLLALGREAYELLVEEGDIAPDEIPPPAPPPPAPEGAAAYAPLHDGDEAQLLRHACSCLRQPYPHLGGDAPSRRTALHALITLATRRAERALRELRAVDEAYAASASAASAASLTARARALCLSSDGAAPPPHAPHAAFDGCVELVSLAARLARRAAAAELRVPQLLLESGVVEWVVRTALPPPRPAAADEADEAARTQAVLFPSFARAAEADELLGARPLAHAAQLPLARAQRAAAAVLASHILPRLHPPVEALLRRLRLGEAVVLTLQQQQQQLNVALSLAHPPPLFLEEYAPARAARMRLWAALLAAPPAIARLLVDAHALERLVVHGALPVLRAFHLTMMRLPPAFLPFNFQMALRHEALEMMRRVVHAKAAQPAVFERLLQVLHRERVIEREVSRLRPLVGGARPQGEPQEREYASAVTLLMVLDEAADTQLWQMMGEAGASEVVFEIHMRAKDVPPARVERLLHGLHRMQRPLGRAAAGFVHRMRRYEEVKLQPHPLITAAIRADL</sequence>
<feature type="region of interest" description="Disordered" evidence="2">
    <location>
        <begin position="274"/>
        <end position="314"/>
    </location>
</feature>
<evidence type="ECO:0000256" key="2">
    <source>
        <dbReference type="SAM" id="MobiDB-lite"/>
    </source>
</evidence>
<dbReference type="GO" id="GO:0004672">
    <property type="term" value="F:protein kinase activity"/>
    <property type="evidence" value="ECO:0007669"/>
    <property type="project" value="InterPro"/>
</dbReference>
<reference evidence="4 5" key="1">
    <citation type="journal article" date="2024" name="Science">
        <title>Giant polyketide synthase enzymes in the biosynthesis of giant marine polyether toxins.</title>
        <authorList>
            <person name="Fallon T.R."/>
            <person name="Shende V.V."/>
            <person name="Wierzbicki I.H."/>
            <person name="Pendleton A.L."/>
            <person name="Watervoot N.F."/>
            <person name="Auber R.P."/>
            <person name="Gonzalez D.J."/>
            <person name="Wisecaver J.H."/>
            <person name="Moore B.S."/>
        </authorList>
    </citation>
    <scope>NUCLEOTIDE SEQUENCE [LARGE SCALE GENOMIC DNA]</scope>
    <source>
        <strain evidence="4 5">12B1</strain>
    </source>
</reference>
<dbReference type="SMART" id="SM00220">
    <property type="entry name" value="S_TKc"/>
    <property type="match status" value="1"/>
</dbReference>
<feature type="region of interest" description="Disordered" evidence="2">
    <location>
        <begin position="452"/>
        <end position="506"/>
    </location>
</feature>
<name>A0AB34IZA4_PRYPA</name>
<dbReference type="SUPFAM" id="SSF56112">
    <property type="entry name" value="Protein kinase-like (PK-like)"/>
    <property type="match status" value="1"/>
</dbReference>
<feature type="compositionally biased region" description="Pro residues" evidence="2">
    <location>
        <begin position="1137"/>
        <end position="1148"/>
    </location>
</feature>
<evidence type="ECO:0000313" key="5">
    <source>
        <dbReference type="Proteomes" id="UP001515480"/>
    </source>
</evidence>
<dbReference type="InterPro" id="IPR011009">
    <property type="entry name" value="Kinase-like_dom_sf"/>
</dbReference>
<dbReference type="Proteomes" id="UP001515480">
    <property type="component" value="Unassembled WGS sequence"/>
</dbReference>
<proteinExistence type="predicted"/>
<dbReference type="PROSITE" id="PS50011">
    <property type="entry name" value="PROTEIN_KINASE_DOM"/>
    <property type="match status" value="1"/>
</dbReference>
<evidence type="ECO:0000256" key="1">
    <source>
        <dbReference type="ARBA" id="ARBA00022581"/>
    </source>
</evidence>
<feature type="domain" description="Protein kinase" evidence="3">
    <location>
        <begin position="56"/>
        <end position="543"/>
    </location>
</feature>
<comment type="caution">
    <text evidence="4">The sequence shown here is derived from an EMBL/GenBank/DDBJ whole genome shotgun (WGS) entry which is preliminary data.</text>
</comment>
<evidence type="ECO:0000313" key="4">
    <source>
        <dbReference type="EMBL" id="KAL1510588.1"/>
    </source>
</evidence>
<protein>
    <recommendedName>
        <fullName evidence="3">Protein kinase domain-containing protein</fullName>
    </recommendedName>
</protein>
<dbReference type="PANTHER" id="PTHR13037">
    <property type="entry name" value="FORMIN"/>
    <property type="match status" value="1"/>
</dbReference>
<organism evidence="4 5">
    <name type="scientific">Prymnesium parvum</name>
    <name type="common">Toxic golden alga</name>
    <dbReference type="NCBI Taxonomy" id="97485"/>
    <lineage>
        <taxon>Eukaryota</taxon>
        <taxon>Haptista</taxon>
        <taxon>Haptophyta</taxon>
        <taxon>Prymnesiophyceae</taxon>
        <taxon>Prymnesiales</taxon>
        <taxon>Prymnesiaceae</taxon>
        <taxon>Prymnesium</taxon>
    </lineage>
</organism>